<dbReference type="InterPro" id="IPR052158">
    <property type="entry name" value="INH-QAR"/>
</dbReference>
<protein>
    <recommendedName>
        <fullName evidence="1">DJ-1/PfpI domain-containing protein</fullName>
    </recommendedName>
</protein>
<dbReference type="EMBL" id="JAYKXP010000017">
    <property type="protein sequence ID" value="KAK7049310.1"/>
    <property type="molecule type" value="Genomic_DNA"/>
</dbReference>
<dbReference type="Gene3D" id="3.40.50.880">
    <property type="match status" value="1"/>
</dbReference>
<dbReference type="SUPFAM" id="SSF52317">
    <property type="entry name" value="Class I glutamine amidotransferase-like"/>
    <property type="match status" value="1"/>
</dbReference>
<comment type="caution">
    <text evidence="2">The sequence shown here is derived from an EMBL/GenBank/DDBJ whole genome shotgun (WGS) entry which is preliminary data.</text>
</comment>
<organism evidence="2 3">
    <name type="scientific">Paramarasmius palmivorus</name>
    <dbReference type="NCBI Taxonomy" id="297713"/>
    <lineage>
        <taxon>Eukaryota</taxon>
        <taxon>Fungi</taxon>
        <taxon>Dikarya</taxon>
        <taxon>Basidiomycota</taxon>
        <taxon>Agaricomycotina</taxon>
        <taxon>Agaricomycetes</taxon>
        <taxon>Agaricomycetidae</taxon>
        <taxon>Agaricales</taxon>
        <taxon>Marasmiineae</taxon>
        <taxon>Marasmiaceae</taxon>
        <taxon>Paramarasmius</taxon>
    </lineage>
</organism>
<dbReference type="AlphaFoldDB" id="A0AAW0DG09"/>
<feature type="domain" description="DJ-1/PfpI" evidence="1">
    <location>
        <begin position="1"/>
        <end position="172"/>
    </location>
</feature>
<dbReference type="Proteomes" id="UP001383192">
    <property type="component" value="Unassembled WGS sequence"/>
</dbReference>
<evidence type="ECO:0000313" key="3">
    <source>
        <dbReference type="Proteomes" id="UP001383192"/>
    </source>
</evidence>
<proteinExistence type="predicted"/>
<dbReference type="InterPro" id="IPR002818">
    <property type="entry name" value="DJ-1/PfpI"/>
</dbReference>
<reference evidence="2 3" key="1">
    <citation type="submission" date="2024-01" db="EMBL/GenBank/DDBJ databases">
        <title>A draft genome for a cacao thread blight-causing isolate of Paramarasmius palmivorus.</title>
        <authorList>
            <person name="Baruah I.K."/>
            <person name="Bukari Y."/>
            <person name="Amoako-Attah I."/>
            <person name="Meinhardt L.W."/>
            <person name="Bailey B.A."/>
            <person name="Cohen S.P."/>
        </authorList>
    </citation>
    <scope>NUCLEOTIDE SEQUENCE [LARGE SCALE GENOMIC DNA]</scope>
    <source>
        <strain evidence="2 3">GH-12</strain>
    </source>
</reference>
<keyword evidence="3" id="KW-1185">Reference proteome</keyword>
<dbReference type="PANTHER" id="PTHR43130:SF15">
    <property type="entry name" value="THIJ_PFPI FAMILY PROTEIN (AFU_ORTHOLOGUE AFUA_5G14240)"/>
    <property type="match status" value="1"/>
</dbReference>
<name>A0AAW0DG09_9AGAR</name>
<dbReference type="Pfam" id="PF01965">
    <property type="entry name" value="DJ-1_PfpI"/>
    <property type="match status" value="1"/>
</dbReference>
<dbReference type="InterPro" id="IPR029062">
    <property type="entry name" value="Class_I_gatase-like"/>
</dbReference>
<evidence type="ECO:0000259" key="1">
    <source>
        <dbReference type="Pfam" id="PF01965"/>
    </source>
</evidence>
<accession>A0AAW0DG09</accession>
<gene>
    <name evidence="2" type="ORF">VNI00_005911</name>
</gene>
<dbReference type="CDD" id="cd03139">
    <property type="entry name" value="GATase1_PfpI_2"/>
    <property type="match status" value="1"/>
</dbReference>
<dbReference type="PANTHER" id="PTHR43130">
    <property type="entry name" value="ARAC-FAMILY TRANSCRIPTIONAL REGULATOR"/>
    <property type="match status" value="1"/>
</dbReference>
<sequence length="202" mass="21699">MLLFPAFEALDVFGPLGALNGLSRNYSMNLYLISNSTDPVSTALRVNPQNSNFSESIVPTHTFENPPPKLDILFVPGGGGTRAPDLDRHIAYIRDTYPSLQYILSVCTGSWLLARAGVLDGKNATSNKRAWAGREALGNGTKWIAHARWVTDGNVWTSSGVSAGIDATLAWVSAVYGDDVASGIANGMEYPRHTNASVCRTL</sequence>
<evidence type="ECO:0000313" key="2">
    <source>
        <dbReference type="EMBL" id="KAK7049310.1"/>
    </source>
</evidence>